<dbReference type="InterPro" id="IPR045864">
    <property type="entry name" value="aa-tRNA-synth_II/BPL/LPL"/>
</dbReference>
<reference evidence="2" key="1">
    <citation type="journal article" date="2020" name="bioRxiv">
        <title>A rank-normalized archaeal taxonomy based on genome phylogeny resolves widespread incomplete and uneven classifications.</title>
        <authorList>
            <person name="Rinke C."/>
            <person name="Chuvochina M."/>
            <person name="Mussig A.J."/>
            <person name="Chaumeil P.-A."/>
            <person name="Waite D.W."/>
            <person name="Whitman W.B."/>
            <person name="Parks D.H."/>
            <person name="Hugenholtz P."/>
        </authorList>
    </citation>
    <scope>NUCLEOTIDE SEQUENCE</scope>
    <source>
        <strain evidence="2">UBA10219</strain>
    </source>
</reference>
<dbReference type="PANTHER" id="PTHR43679">
    <property type="entry name" value="OCTANOYLTRANSFERASE LIPM-RELATED"/>
    <property type="match status" value="1"/>
</dbReference>
<protein>
    <submittedName>
        <fullName evidence="2">Lipoate--protein ligase family protein</fullName>
    </submittedName>
</protein>
<dbReference type="InterPro" id="IPR050664">
    <property type="entry name" value="Octanoyltrans_LipM/LipL"/>
</dbReference>
<keyword evidence="2" id="KW-0436">Ligase</keyword>
<proteinExistence type="predicted"/>
<evidence type="ECO:0000313" key="2">
    <source>
        <dbReference type="EMBL" id="HIH16597.1"/>
    </source>
</evidence>
<reference evidence="3" key="3">
    <citation type="submission" date="2021-05" db="EMBL/GenBank/DDBJ databases">
        <title>Protein family content uncovers lineage relationships and bacterial pathway maintenance mechanisms in DPANN archaea.</title>
        <authorList>
            <person name="Castelle C.J."/>
            <person name="Meheust R."/>
            <person name="Jaffe A.L."/>
            <person name="Seitz K."/>
            <person name="Gong X."/>
            <person name="Baker B.J."/>
            <person name="Banfield J.F."/>
        </authorList>
    </citation>
    <scope>NUCLEOTIDE SEQUENCE</scope>
    <source>
        <strain evidence="3">RIFCSPLOWO2_01_FULL_58_19</strain>
    </source>
</reference>
<dbReference type="PANTHER" id="PTHR43679:SF2">
    <property type="entry name" value="OCTANOYL-[GCVH]:PROTEIN N-OCTANOYLTRANSFERASE"/>
    <property type="match status" value="1"/>
</dbReference>
<dbReference type="InterPro" id="IPR004143">
    <property type="entry name" value="BPL_LPL_catalytic"/>
</dbReference>
<evidence type="ECO:0000313" key="3">
    <source>
        <dbReference type="EMBL" id="MBS3063351.1"/>
    </source>
</evidence>
<dbReference type="Gene3D" id="3.30.930.10">
    <property type="entry name" value="Bira Bifunctional Protein, Domain 2"/>
    <property type="match status" value="1"/>
</dbReference>
<sequence length="237" mass="26751">MNMAIDEALLKNCLAYGKPTVRFYRWKPRAVTIGYFQSLEQEVDTAKCAAEGIDCIRRSTGGGAVYHDSELTYSFVCPLDSGLVPKNILDSYRKVCGALVHGLRELGLQAAFVPLNDLIVNGRKVSGNAQTRKEKTILQHGTLLIDVDVDKMFSLLKVPNEKIRDKLISDVKQRVTSVNQEAGKKYSYFEVAAAIRKGFEENFHARLVEEPLTPEERQLAEKIAVEKFLKPDWTRMR</sequence>
<dbReference type="AlphaFoldDB" id="A0A7J4JL06"/>
<dbReference type="EMBL" id="JAGVWE010000005">
    <property type="protein sequence ID" value="MBS3063351.1"/>
    <property type="molecule type" value="Genomic_DNA"/>
</dbReference>
<organism evidence="2 4">
    <name type="scientific">Candidatus Iainarchaeum sp</name>
    <dbReference type="NCBI Taxonomy" id="3101447"/>
    <lineage>
        <taxon>Archaea</taxon>
        <taxon>Candidatus Iainarchaeota</taxon>
        <taxon>Candidatus Iainarchaeia</taxon>
        <taxon>Candidatus Iainarchaeales</taxon>
        <taxon>Candidatus Iainarchaeaceae</taxon>
        <taxon>Candidatus Iainarchaeum</taxon>
    </lineage>
</organism>
<evidence type="ECO:0000259" key="1">
    <source>
        <dbReference type="PROSITE" id="PS51733"/>
    </source>
</evidence>
<comment type="caution">
    <text evidence="2">The sequence shown here is derived from an EMBL/GenBank/DDBJ whole genome shotgun (WGS) entry which is preliminary data.</text>
</comment>
<dbReference type="EMBL" id="DUGH01000105">
    <property type="protein sequence ID" value="HIH16597.1"/>
    <property type="molecule type" value="Genomic_DNA"/>
</dbReference>
<dbReference type="CDD" id="cd16443">
    <property type="entry name" value="LplA"/>
    <property type="match status" value="1"/>
</dbReference>
<name>A0A7J4JL06_9ARCH</name>
<evidence type="ECO:0000313" key="4">
    <source>
        <dbReference type="Proteomes" id="UP000564964"/>
    </source>
</evidence>
<dbReference type="GO" id="GO:0016874">
    <property type="term" value="F:ligase activity"/>
    <property type="evidence" value="ECO:0007669"/>
    <property type="project" value="UniProtKB-KW"/>
</dbReference>
<dbReference type="PROSITE" id="PS51733">
    <property type="entry name" value="BPL_LPL_CATALYTIC"/>
    <property type="match status" value="1"/>
</dbReference>
<gene>
    <name evidence="2" type="ORF">HA252_04295</name>
    <name evidence="3" type="ORF">J4203_05765</name>
</gene>
<reference evidence="3" key="2">
    <citation type="submission" date="2021-03" db="EMBL/GenBank/DDBJ databases">
        <authorList>
            <person name="Jaffe A."/>
        </authorList>
    </citation>
    <scope>NUCLEOTIDE SEQUENCE</scope>
    <source>
        <strain evidence="3">RIFCSPLOWO2_01_FULL_58_19</strain>
    </source>
</reference>
<dbReference type="Proteomes" id="UP000564964">
    <property type="component" value="Unassembled WGS sequence"/>
</dbReference>
<dbReference type="Pfam" id="PF21948">
    <property type="entry name" value="LplA-B_cat"/>
    <property type="match status" value="1"/>
</dbReference>
<feature type="domain" description="BPL/LPL catalytic" evidence="1">
    <location>
        <begin position="15"/>
        <end position="207"/>
    </location>
</feature>
<accession>A0A7J4JL06</accession>
<dbReference type="SUPFAM" id="SSF55681">
    <property type="entry name" value="Class II aaRS and biotin synthetases"/>
    <property type="match status" value="1"/>
</dbReference>
<dbReference type="Proteomes" id="UP000678237">
    <property type="component" value="Unassembled WGS sequence"/>
</dbReference>